<reference evidence="2" key="1">
    <citation type="submission" date="2022-11" db="UniProtKB">
        <authorList>
            <consortium name="WormBaseParasite"/>
        </authorList>
    </citation>
    <scope>IDENTIFICATION</scope>
</reference>
<proteinExistence type="predicted"/>
<dbReference type="WBParaSite" id="ES5_v2.g24684.t1">
    <property type="protein sequence ID" value="ES5_v2.g24684.t1"/>
    <property type="gene ID" value="ES5_v2.g24684"/>
</dbReference>
<name>A0AC34G556_9BILA</name>
<accession>A0AC34G556</accession>
<sequence length="101" mass="11649">MSLNDSGYFSSNDDYEEEEILNIVQENGNHDGEENGDNFHPNVDGNVNDFVLEGEQNVDDVFNLGEQNIDVDFDADGDFSEDQLWEFFEKHEKSMIKNNKH</sequence>
<evidence type="ECO:0000313" key="1">
    <source>
        <dbReference type="Proteomes" id="UP000887579"/>
    </source>
</evidence>
<protein>
    <submittedName>
        <fullName evidence="2">Uncharacterized protein</fullName>
    </submittedName>
</protein>
<dbReference type="Proteomes" id="UP000887579">
    <property type="component" value="Unplaced"/>
</dbReference>
<evidence type="ECO:0000313" key="2">
    <source>
        <dbReference type="WBParaSite" id="ES5_v2.g24684.t1"/>
    </source>
</evidence>
<organism evidence="1 2">
    <name type="scientific">Panagrolaimus sp. ES5</name>
    <dbReference type="NCBI Taxonomy" id="591445"/>
    <lineage>
        <taxon>Eukaryota</taxon>
        <taxon>Metazoa</taxon>
        <taxon>Ecdysozoa</taxon>
        <taxon>Nematoda</taxon>
        <taxon>Chromadorea</taxon>
        <taxon>Rhabditida</taxon>
        <taxon>Tylenchina</taxon>
        <taxon>Panagrolaimomorpha</taxon>
        <taxon>Panagrolaimoidea</taxon>
        <taxon>Panagrolaimidae</taxon>
        <taxon>Panagrolaimus</taxon>
    </lineage>
</organism>